<evidence type="ECO:0000256" key="2">
    <source>
        <dbReference type="ARBA" id="ARBA00022723"/>
    </source>
</evidence>
<dbReference type="PANTHER" id="PTHR13096">
    <property type="entry name" value="MINA53 MYC INDUCED NUCLEAR ANTIGEN"/>
    <property type="match status" value="1"/>
</dbReference>
<dbReference type="InterPro" id="IPR039994">
    <property type="entry name" value="NO66-like"/>
</dbReference>
<evidence type="ECO:0000256" key="1">
    <source>
        <dbReference type="ARBA" id="ARBA00001954"/>
    </source>
</evidence>
<dbReference type="SUPFAM" id="SSF51197">
    <property type="entry name" value="Clavaminate synthase-like"/>
    <property type="match status" value="1"/>
</dbReference>
<reference evidence="5 6" key="1">
    <citation type="submission" date="2021-08" db="EMBL/GenBank/DDBJ databases">
        <title>Draft genome sequence of Spirulina subsalsa with high tolerance to salinity and hype-accumulation of phycocyanin.</title>
        <authorList>
            <person name="Pei H."/>
            <person name="Jiang L."/>
        </authorList>
    </citation>
    <scope>NUCLEOTIDE SEQUENCE [LARGE SCALE GENOMIC DNA]</scope>
    <source>
        <strain evidence="5 6">FACHB-351</strain>
    </source>
</reference>
<proteinExistence type="predicted"/>
<name>A0ABT3LAL4_9CYAN</name>
<dbReference type="EMBL" id="JAIHOM010000147">
    <property type="protein sequence ID" value="MCW6038551.1"/>
    <property type="molecule type" value="Genomic_DNA"/>
</dbReference>
<evidence type="ECO:0000259" key="4">
    <source>
        <dbReference type="PROSITE" id="PS51184"/>
    </source>
</evidence>
<dbReference type="Pfam" id="PF08007">
    <property type="entry name" value="JmjC_2"/>
    <property type="match status" value="1"/>
</dbReference>
<dbReference type="PROSITE" id="PS51184">
    <property type="entry name" value="JMJC"/>
    <property type="match status" value="1"/>
</dbReference>
<keyword evidence="2" id="KW-0479">Metal-binding</keyword>
<keyword evidence="3" id="KW-0408">Iron</keyword>
<dbReference type="Proteomes" id="UP001526426">
    <property type="component" value="Unassembled WGS sequence"/>
</dbReference>
<comment type="cofactor">
    <cofactor evidence="1">
        <name>Fe(2+)</name>
        <dbReference type="ChEBI" id="CHEBI:29033"/>
    </cofactor>
</comment>
<dbReference type="PANTHER" id="PTHR13096:SF8">
    <property type="entry name" value="RIBOSOMAL OXYGENASE 1"/>
    <property type="match status" value="1"/>
</dbReference>
<evidence type="ECO:0000256" key="3">
    <source>
        <dbReference type="ARBA" id="ARBA00023004"/>
    </source>
</evidence>
<feature type="domain" description="JmjC" evidence="4">
    <location>
        <begin position="100"/>
        <end position="235"/>
    </location>
</feature>
<evidence type="ECO:0000313" key="5">
    <source>
        <dbReference type="EMBL" id="MCW6038551.1"/>
    </source>
</evidence>
<dbReference type="SMART" id="SM00558">
    <property type="entry name" value="JmjC"/>
    <property type="match status" value="1"/>
</dbReference>
<organism evidence="5 6">
    <name type="scientific">Spirulina subsalsa FACHB-351</name>
    <dbReference type="NCBI Taxonomy" id="234711"/>
    <lineage>
        <taxon>Bacteria</taxon>
        <taxon>Bacillati</taxon>
        <taxon>Cyanobacteriota</taxon>
        <taxon>Cyanophyceae</taxon>
        <taxon>Spirulinales</taxon>
        <taxon>Spirulinaceae</taxon>
        <taxon>Spirulina</taxon>
    </lineage>
</organism>
<keyword evidence="6" id="KW-1185">Reference proteome</keyword>
<comment type="caution">
    <text evidence="5">The sequence shown here is derived from an EMBL/GenBank/DDBJ whole genome shotgun (WGS) entry which is preliminary data.</text>
</comment>
<sequence>MTEILANLITPLTVETFVGEIWTQKAVYLQASHPQRFRELFAWEDLNYLLNFHQLGDPDLRFHQGGQSLADVPVRQWRDSRAETLRDRLQQGATLILNQVHQRHPALAQWTAALQRDLGHPVQVNLYLSPPHQQGFNCHYDTHEVFILQLDGEKEWLIFDPTLPYPTSETRQDSDLPPETPPYWQGLLKQGDALYIPRGHWHYAIAQGGHSLHLTVGVSSPTGLDWLEWAIAKLEKQPQWRQNLPLLVPTPNTLEQSLNHLGTALSQWLTSDQTLQEYRQHLQHQQPPLPLQLPQQLNPTLDPSEWSLDTHFQLSPLHRPQILGSEEKGWEINLANRHITLQGLSPAALACLFNPRGFTLSELAEIAPTLSLDDALKVITRLVEEGVLLIDPKFPH</sequence>
<dbReference type="Gene3D" id="2.60.120.650">
    <property type="entry name" value="Cupin"/>
    <property type="match status" value="1"/>
</dbReference>
<protein>
    <submittedName>
        <fullName evidence="5">Cupin domain-containing protein</fullName>
    </submittedName>
</protein>
<dbReference type="InterPro" id="IPR003347">
    <property type="entry name" value="JmjC_dom"/>
</dbReference>
<evidence type="ECO:0000313" key="6">
    <source>
        <dbReference type="Proteomes" id="UP001526426"/>
    </source>
</evidence>
<gene>
    <name evidence="5" type="ORF">K4A83_20060</name>
</gene>
<dbReference type="RefSeq" id="WP_265266460.1">
    <property type="nucleotide sequence ID" value="NZ_JAIHOM010000147.1"/>
</dbReference>
<accession>A0ABT3LAL4</accession>